<gene>
    <name evidence="2" type="ORF">BDV98DRAFT_567580</name>
</gene>
<evidence type="ECO:0000256" key="1">
    <source>
        <dbReference type="SAM" id="MobiDB-lite"/>
    </source>
</evidence>
<dbReference type="AlphaFoldDB" id="A0A5C3QNG1"/>
<protein>
    <recommendedName>
        <fullName evidence="4">Alpha and gamma adaptin binding protein p34-domain-containing protein</fullName>
    </recommendedName>
</protein>
<evidence type="ECO:0000313" key="2">
    <source>
        <dbReference type="EMBL" id="TFL01819.1"/>
    </source>
</evidence>
<dbReference type="STRING" id="1884261.A0A5C3QNG1"/>
<sequence>MDVSSRILACSSSIPISTSFLSSLLSGSIPADSFIVPWTIVNKYYSADVHFSLADLKVVSPAQLRGVPAVLYIWSKNQEGWRAEIMRLSQTIQEHGLDPQVSLAVRTRAAPGSELAVEDDDDAEIDDYLASLGFEFVDQDASSRDAAGIPGLPRVIDALSTIMWPNMNAGSRQPSIDLLNRSIDDDDTDGSPNPMQREVDDLIYWLESEQSSHSSSASPSDPWKIGSSASTNVVATSPLDMHSAGADPDKSGFEDDFSDFVTVTAPPDSHLTSSSQWQPRFFDEDEEGFGEVYTSLGSVSDFGAAKGPSLGSDRGPFADVEEDGGGGGGDGVPTEAEIRETSAQIFGWPPPSFFSDFNDDGLRTPGPAIHASSSFDPQPQSRAAPSSTLADDEESDDDPGDSNFDFSHVLSTLEGMKAQIAEMTDEGEKRKMAARVALGLVYGAGNGSGMGEGPMR</sequence>
<reference evidence="2 3" key="1">
    <citation type="journal article" date="2019" name="Nat. Ecol. Evol.">
        <title>Megaphylogeny resolves global patterns of mushroom evolution.</title>
        <authorList>
            <person name="Varga T."/>
            <person name="Krizsan K."/>
            <person name="Foldi C."/>
            <person name="Dima B."/>
            <person name="Sanchez-Garcia M."/>
            <person name="Sanchez-Ramirez S."/>
            <person name="Szollosi G.J."/>
            <person name="Szarkandi J.G."/>
            <person name="Papp V."/>
            <person name="Albert L."/>
            <person name="Andreopoulos W."/>
            <person name="Angelini C."/>
            <person name="Antonin V."/>
            <person name="Barry K.W."/>
            <person name="Bougher N.L."/>
            <person name="Buchanan P."/>
            <person name="Buyck B."/>
            <person name="Bense V."/>
            <person name="Catcheside P."/>
            <person name="Chovatia M."/>
            <person name="Cooper J."/>
            <person name="Damon W."/>
            <person name="Desjardin D."/>
            <person name="Finy P."/>
            <person name="Geml J."/>
            <person name="Haridas S."/>
            <person name="Hughes K."/>
            <person name="Justo A."/>
            <person name="Karasinski D."/>
            <person name="Kautmanova I."/>
            <person name="Kiss B."/>
            <person name="Kocsube S."/>
            <person name="Kotiranta H."/>
            <person name="LaButti K.M."/>
            <person name="Lechner B.E."/>
            <person name="Liimatainen K."/>
            <person name="Lipzen A."/>
            <person name="Lukacs Z."/>
            <person name="Mihaltcheva S."/>
            <person name="Morgado L.N."/>
            <person name="Niskanen T."/>
            <person name="Noordeloos M.E."/>
            <person name="Ohm R.A."/>
            <person name="Ortiz-Santana B."/>
            <person name="Ovrebo C."/>
            <person name="Racz N."/>
            <person name="Riley R."/>
            <person name="Savchenko A."/>
            <person name="Shiryaev A."/>
            <person name="Soop K."/>
            <person name="Spirin V."/>
            <person name="Szebenyi C."/>
            <person name="Tomsovsky M."/>
            <person name="Tulloss R.E."/>
            <person name="Uehling J."/>
            <person name="Grigoriev I.V."/>
            <person name="Vagvolgyi C."/>
            <person name="Papp T."/>
            <person name="Martin F.M."/>
            <person name="Miettinen O."/>
            <person name="Hibbett D.S."/>
            <person name="Nagy L.G."/>
        </authorList>
    </citation>
    <scope>NUCLEOTIDE SEQUENCE [LARGE SCALE GENOMIC DNA]</scope>
    <source>
        <strain evidence="2 3">CBS 309.79</strain>
    </source>
</reference>
<feature type="region of interest" description="Disordered" evidence="1">
    <location>
        <begin position="301"/>
        <end position="406"/>
    </location>
</feature>
<feature type="compositionally biased region" description="Polar residues" evidence="1">
    <location>
        <begin position="371"/>
        <end position="389"/>
    </location>
</feature>
<dbReference type="PANTHER" id="PTHR14659:SF1">
    <property type="entry name" value="ALPHA- AND GAMMA-ADAPTIN-BINDING PROTEIN P34"/>
    <property type="match status" value="1"/>
</dbReference>
<organism evidence="2 3">
    <name type="scientific">Pterulicium gracile</name>
    <dbReference type="NCBI Taxonomy" id="1884261"/>
    <lineage>
        <taxon>Eukaryota</taxon>
        <taxon>Fungi</taxon>
        <taxon>Dikarya</taxon>
        <taxon>Basidiomycota</taxon>
        <taxon>Agaricomycotina</taxon>
        <taxon>Agaricomycetes</taxon>
        <taxon>Agaricomycetidae</taxon>
        <taxon>Agaricales</taxon>
        <taxon>Pleurotineae</taxon>
        <taxon>Pterulaceae</taxon>
        <taxon>Pterulicium</taxon>
    </lineage>
</organism>
<keyword evidence="3" id="KW-1185">Reference proteome</keyword>
<dbReference type="InterPro" id="IPR019341">
    <property type="entry name" value="Alpha/Gamma-adaptin-bd_p34"/>
</dbReference>
<proteinExistence type="predicted"/>
<evidence type="ECO:0000313" key="3">
    <source>
        <dbReference type="Proteomes" id="UP000305067"/>
    </source>
</evidence>
<dbReference type="OrthoDB" id="10261384at2759"/>
<dbReference type="Gene3D" id="3.40.50.11960">
    <property type="match status" value="1"/>
</dbReference>
<accession>A0A5C3QNG1</accession>
<dbReference type="Proteomes" id="UP000305067">
    <property type="component" value="Unassembled WGS sequence"/>
</dbReference>
<name>A0A5C3QNG1_9AGAR</name>
<feature type="compositionally biased region" description="Acidic residues" evidence="1">
    <location>
        <begin position="390"/>
        <end position="400"/>
    </location>
</feature>
<dbReference type="PANTHER" id="PTHR14659">
    <property type="entry name" value="ALPHA- AND GAMMA-ADAPTIN-BINDING PROTEIN P34"/>
    <property type="match status" value="1"/>
</dbReference>
<evidence type="ECO:0008006" key="4">
    <source>
        <dbReference type="Google" id="ProtNLM"/>
    </source>
</evidence>
<dbReference type="EMBL" id="ML178824">
    <property type="protein sequence ID" value="TFL01819.1"/>
    <property type="molecule type" value="Genomic_DNA"/>
</dbReference>